<organism evidence="1 2">
    <name type="scientific">Henosepilachna vigintioctopunctata</name>
    <dbReference type="NCBI Taxonomy" id="420089"/>
    <lineage>
        <taxon>Eukaryota</taxon>
        <taxon>Metazoa</taxon>
        <taxon>Ecdysozoa</taxon>
        <taxon>Arthropoda</taxon>
        <taxon>Hexapoda</taxon>
        <taxon>Insecta</taxon>
        <taxon>Pterygota</taxon>
        <taxon>Neoptera</taxon>
        <taxon>Endopterygota</taxon>
        <taxon>Coleoptera</taxon>
        <taxon>Polyphaga</taxon>
        <taxon>Cucujiformia</taxon>
        <taxon>Coccinelloidea</taxon>
        <taxon>Coccinellidae</taxon>
        <taxon>Epilachninae</taxon>
        <taxon>Epilachnini</taxon>
        <taxon>Henosepilachna</taxon>
    </lineage>
</organism>
<name>A0AAW1UJK9_9CUCU</name>
<gene>
    <name evidence="1" type="ORF">WA026_023707</name>
</gene>
<proteinExistence type="predicted"/>
<sequence>MDATKRANTTSDVTVQLAEKAIIDDFYNFRQSLNPDAPPVLNKCLLLKRGKLNFRRDKETRKYSNHNFSAQKQIGRINRKLRLVEDNKKRRRDAKQQKNIRKPKVLKKTAINKNEQASQEYDEDENTIPCFYCNGRYMESNEGCVACCRYGNWARCSCAGVEDEGVFVCEYCIQN</sequence>
<dbReference type="EMBL" id="JARQZJ010000087">
    <property type="protein sequence ID" value="KAK9882908.1"/>
    <property type="molecule type" value="Genomic_DNA"/>
</dbReference>
<reference evidence="1 2" key="1">
    <citation type="submission" date="2023-03" db="EMBL/GenBank/DDBJ databases">
        <title>Genome insight into feeding habits of ladybird beetles.</title>
        <authorList>
            <person name="Li H.-S."/>
            <person name="Huang Y.-H."/>
            <person name="Pang H."/>
        </authorList>
    </citation>
    <scope>NUCLEOTIDE SEQUENCE [LARGE SCALE GENOMIC DNA]</scope>
    <source>
        <strain evidence="1">SYSU_2023b</strain>
        <tissue evidence="1">Whole body</tissue>
    </source>
</reference>
<dbReference type="Proteomes" id="UP001431783">
    <property type="component" value="Unassembled WGS sequence"/>
</dbReference>
<comment type="caution">
    <text evidence="1">The sequence shown here is derived from an EMBL/GenBank/DDBJ whole genome shotgun (WGS) entry which is preliminary data.</text>
</comment>
<evidence type="ECO:0000313" key="2">
    <source>
        <dbReference type="Proteomes" id="UP001431783"/>
    </source>
</evidence>
<protein>
    <recommendedName>
        <fullName evidence="3">Zinc finger PHD-type domain-containing protein</fullName>
    </recommendedName>
</protein>
<accession>A0AAW1UJK9</accession>
<evidence type="ECO:0000313" key="1">
    <source>
        <dbReference type="EMBL" id="KAK9882908.1"/>
    </source>
</evidence>
<keyword evidence="2" id="KW-1185">Reference proteome</keyword>
<dbReference type="AlphaFoldDB" id="A0AAW1UJK9"/>
<evidence type="ECO:0008006" key="3">
    <source>
        <dbReference type="Google" id="ProtNLM"/>
    </source>
</evidence>